<evidence type="ECO:0000256" key="3">
    <source>
        <dbReference type="ARBA" id="ARBA00022475"/>
    </source>
</evidence>
<dbReference type="FunFam" id="3.40.50.300:FF:000221">
    <property type="entry name" value="Multidrug ABC transporter ATP-binding protein"/>
    <property type="match status" value="1"/>
</dbReference>
<keyword evidence="8 9" id="KW-0472">Membrane</keyword>
<comment type="subcellular location">
    <subcellularLocation>
        <location evidence="1">Cell membrane</location>
        <topology evidence="1">Multi-pass membrane protein</topology>
    </subcellularLocation>
</comment>
<feature type="domain" description="ABC transporter" evidence="10">
    <location>
        <begin position="331"/>
        <end position="564"/>
    </location>
</feature>
<keyword evidence="4 9" id="KW-0812">Transmembrane</keyword>
<dbReference type="GO" id="GO:0015421">
    <property type="term" value="F:ABC-type oligopeptide transporter activity"/>
    <property type="evidence" value="ECO:0007669"/>
    <property type="project" value="TreeGrafter"/>
</dbReference>
<evidence type="ECO:0000256" key="6">
    <source>
        <dbReference type="ARBA" id="ARBA00022840"/>
    </source>
</evidence>
<reference evidence="12 13" key="1">
    <citation type="submission" date="2019-05" db="EMBL/GenBank/DDBJ databases">
        <authorList>
            <consortium name="Pathogen Informatics"/>
        </authorList>
    </citation>
    <scope>NUCLEOTIDE SEQUENCE [LARGE SCALE GENOMIC DNA]</scope>
    <source>
        <strain evidence="12 13">NCTC503</strain>
    </source>
</reference>
<dbReference type="SUPFAM" id="SSF52540">
    <property type="entry name" value="P-loop containing nucleoside triphosphate hydrolases"/>
    <property type="match status" value="1"/>
</dbReference>
<dbReference type="SMART" id="SM00382">
    <property type="entry name" value="AAA"/>
    <property type="match status" value="1"/>
</dbReference>
<dbReference type="PROSITE" id="PS50929">
    <property type="entry name" value="ABC_TM1F"/>
    <property type="match status" value="1"/>
</dbReference>
<dbReference type="InterPro" id="IPR036640">
    <property type="entry name" value="ABC1_TM_sf"/>
</dbReference>
<dbReference type="SUPFAM" id="SSF90123">
    <property type="entry name" value="ABC transporter transmembrane region"/>
    <property type="match status" value="1"/>
</dbReference>
<dbReference type="Pfam" id="PF00005">
    <property type="entry name" value="ABC_tran"/>
    <property type="match status" value="1"/>
</dbReference>
<dbReference type="InterPro" id="IPR011527">
    <property type="entry name" value="ABC1_TM_dom"/>
</dbReference>
<keyword evidence="2" id="KW-0813">Transport</keyword>
<accession>A0A4U9RJI8</accession>
<name>A0A4U9RJI8_HATHI</name>
<dbReference type="InterPro" id="IPR017871">
    <property type="entry name" value="ABC_transporter-like_CS"/>
</dbReference>
<dbReference type="Pfam" id="PF00664">
    <property type="entry name" value="ABC_membrane"/>
    <property type="match status" value="1"/>
</dbReference>
<dbReference type="Gene3D" id="3.40.50.300">
    <property type="entry name" value="P-loop containing nucleotide triphosphate hydrolases"/>
    <property type="match status" value="1"/>
</dbReference>
<evidence type="ECO:0000256" key="8">
    <source>
        <dbReference type="ARBA" id="ARBA00023136"/>
    </source>
</evidence>
<dbReference type="PROSITE" id="PS00211">
    <property type="entry name" value="ABC_TRANSPORTER_1"/>
    <property type="match status" value="1"/>
</dbReference>
<organism evidence="12 13">
    <name type="scientific">Hathewaya histolytica</name>
    <name type="common">Clostridium histolyticum</name>
    <dbReference type="NCBI Taxonomy" id="1498"/>
    <lineage>
        <taxon>Bacteria</taxon>
        <taxon>Bacillati</taxon>
        <taxon>Bacillota</taxon>
        <taxon>Clostridia</taxon>
        <taxon>Eubacteriales</taxon>
        <taxon>Clostridiaceae</taxon>
        <taxon>Hathewaya</taxon>
    </lineage>
</organism>
<evidence type="ECO:0000259" key="10">
    <source>
        <dbReference type="PROSITE" id="PS50893"/>
    </source>
</evidence>
<feature type="transmembrane region" description="Helical" evidence="9">
    <location>
        <begin position="240"/>
        <end position="262"/>
    </location>
</feature>
<dbReference type="Gene3D" id="1.20.1560.10">
    <property type="entry name" value="ABC transporter type 1, transmembrane domain"/>
    <property type="match status" value="1"/>
</dbReference>
<keyword evidence="6" id="KW-0067">ATP-binding</keyword>
<keyword evidence="12" id="KW-0378">Hydrolase</keyword>
<feature type="transmembrane region" description="Helical" evidence="9">
    <location>
        <begin position="12"/>
        <end position="32"/>
    </location>
</feature>
<dbReference type="EMBL" id="LR590481">
    <property type="protein sequence ID" value="VTQ92029.1"/>
    <property type="molecule type" value="Genomic_DNA"/>
</dbReference>
<dbReference type="PANTHER" id="PTHR43394:SF1">
    <property type="entry name" value="ATP-BINDING CASSETTE SUB-FAMILY B MEMBER 10, MITOCHONDRIAL"/>
    <property type="match status" value="1"/>
</dbReference>
<keyword evidence="5" id="KW-0547">Nucleotide-binding</keyword>
<dbReference type="InterPro" id="IPR027417">
    <property type="entry name" value="P-loop_NTPase"/>
</dbReference>
<evidence type="ECO:0000256" key="5">
    <source>
        <dbReference type="ARBA" id="ARBA00022741"/>
    </source>
</evidence>
<dbReference type="PANTHER" id="PTHR43394">
    <property type="entry name" value="ATP-DEPENDENT PERMEASE MDL1, MITOCHONDRIAL"/>
    <property type="match status" value="1"/>
</dbReference>
<dbReference type="CDD" id="cd18542">
    <property type="entry name" value="ABC_6TM_YknU_like"/>
    <property type="match status" value="1"/>
</dbReference>
<dbReference type="GO" id="GO:0016887">
    <property type="term" value="F:ATP hydrolysis activity"/>
    <property type="evidence" value="ECO:0007669"/>
    <property type="project" value="InterPro"/>
</dbReference>
<dbReference type="KEGG" id="hhw:NCTC503_01893"/>
<protein>
    <submittedName>
        <fullName evidence="12">Xenobiotic-transporting ATPase</fullName>
        <ecNumber evidence="12">3.6.3.-</ecNumber>
        <ecNumber evidence="12">3.6.3.44</ecNumber>
    </submittedName>
</protein>
<feature type="transmembrane region" description="Helical" evidence="9">
    <location>
        <begin position="129"/>
        <end position="149"/>
    </location>
</feature>
<proteinExistence type="predicted"/>
<keyword evidence="13" id="KW-1185">Reference proteome</keyword>
<dbReference type="PROSITE" id="PS50893">
    <property type="entry name" value="ABC_TRANSPORTER_2"/>
    <property type="match status" value="1"/>
</dbReference>
<evidence type="ECO:0000313" key="13">
    <source>
        <dbReference type="Proteomes" id="UP000308489"/>
    </source>
</evidence>
<gene>
    <name evidence="12" type="ORF">NCTC503_01893</name>
</gene>
<evidence type="ECO:0000259" key="11">
    <source>
        <dbReference type="PROSITE" id="PS50929"/>
    </source>
</evidence>
<keyword evidence="3" id="KW-1003">Cell membrane</keyword>
<dbReference type="AlphaFoldDB" id="A0A4U9RJI8"/>
<evidence type="ECO:0000256" key="4">
    <source>
        <dbReference type="ARBA" id="ARBA00022692"/>
    </source>
</evidence>
<feature type="domain" description="ABC transmembrane type-1" evidence="11">
    <location>
        <begin position="19"/>
        <end position="297"/>
    </location>
</feature>
<evidence type="ECO:0000313" key="12">
    <source>
        <dbReference type="EMBL" id="VTQ92029.1"/>
    </source>
</evidence>
<keyword evidence="7 9" id="KW-1133">Transmembrane helix</keyword>
<dbReference type="GO" id="GO:0005524">
    <property type="term" value="F:ATP binding"/>
    <property type="evidence" value="ECO:0007669"/>
    <property type="project" value="UniProtKB-KW"/>
</dbReference>
<dbReference type="InterPro" id="IPR003593">
    <property type="entry name" value="AAA+_ATPase"/>
</dbReference>
<dbReference type="InterPro" id="IPR003439">
    <property type="entry name" value="ABC_transporter-like_ATP-bd"/>
</dbReference>
<feature type="transmembrane region" description="Helical" evidence="9">
    <location>
        <begin position="268"/>
        <end position="285"/>
    </location>
</feature>
<dbReference type="OrthoDB" id="9762778at2"/>
<dbReference type="InterPro" id="IPR039421">
    <property type="entry name" value="Type_1_exporter"/>
</dbReference>
<dbReference type="EC" id="3.6.3.44" evidence="12"/>
<dbReference type="GO" id="GO:0005886">
    <property type="term" value="C:plasma membrane"/>
    <property type="evidence" value="ECO:0007669"/>
    <property type="project" value="UniProtKB-SubCell"/>
</dbReference>
<evidence type="ECO:0000256" key="1">
    <source>
        <dbReference type="ARBA" id="ARBA00004651"/>
    </source>
</evidence>
<dbReference type="EC" id="3.6.3.-" evidence="12"/>
<feature type="transmembrane region" description="Helical" evidence="9">
    <location>
        <begin position="155"/>
        <end position="173"/>
    </location>
</feature>
<evidence type="ECO:0000256" key="9">
    <source>
        <dbReference type="SAM" id="Phobius"/>
    </source>
</evidence>
<sequence length="579" mass="65911">MKHILKYIGRYKVLVIVPTIAMIFSIILDLMIPYLSKELIDKVIIGGNKTLIVPILSAILVITILRSIIGYIKEYLFDVFGTYVHRDIKVDLFEHIQKLPFKYFDNMNTGELMSRIGEDVENIWRTLSFGLRLFIENIIYVIFASIALLYLNYKLAIACILVMIPIGFIAINLEKKESKVYDDISDHNAEMNTVAQENIAGVRLVKAFAREKHEILKFLNMNKAYYKLNMKQAKVLSDHFPFMEFLTNLSIVIMITFGGYLVIKGESIGTLVAFNGYIFNLIWPMRMLGWLTNMLAQNKASTKKIFKILDIDPEIKNSDNPIKPSMIKGDIEFKNVSFKYNSEEVLKNINFKVRKGMTVAVMGTTGSGKSSLINLIGRYYDVSEGGVYIDGTNIKDLDLYTLRNSMAVIPQEVFLFSDTVEENLKLGKSEGTLEEIKEACSLACADKFIENLPEGYNTVIGERGIGLSGGQKQRLSIARALIKEAPILILDDSTSALDMETEFKLLKNLNERKKQSTTFIIAHRISAVKNADLIIFMDNGEIAEYGTHRELLEKNGKYYEIYSEQFKDFIKESEEKEVI</sequence>
<evidence type="ECO:0000256" key="2">
    <source>
        <dbReference type="ARBA" id="ARBA00022448"/>
    </source>
</evidence>
<evidence type="ECO:0000256" key="7">
    <source>
        <dbReference type="ARBA" id="ARBA00022989"/>
    </source>
</evidence>
<dbReference type="Proteomes" id="UP000308489">
    <property type="component" value="Chromosome 1"/>
</dbReference>
<feature type="transmembrane region" description="Helical" evidence="9">
    <location>
        <begin position="52"/>
        <end position="72"/>
    </location>
</feature>